<proteinExistence type="predicted"/>
<name>A0A2U1LHS6_ARTAN</name>
<dbReference type="AlphaFoldDB" id="A0A2U1LHS6"/>
<evidence type="ECO:0000313" key="1">
    <source>
        <dbReference type="EMBL" id="PWA48548.1"/>
    </source>
</evidence>
<dbReference type="EMBL" id="PKPP01009314">
    <property type="protein sequence ID" value="PWA48548.1"/>
    <property type="molecule type" value="Genomic_DNA"/>
</dbReference>
<sequence length="69" mass="7566">MDGDFVNAEWNTAGLRRSGRKECKGEADVGKEAKGASGSNIVNETKCVKRERDAVAKRKKVDTKEPSQK</sequence>
<dbReference type="Proteomes" id="UP000245207">
    <property type="component" value="Unassembled WGS sequence"/>
</dbReference>
<reference evidence="1 2" key="1">
    <citation type="journal article" date="2018" name="Mol. Plant">
        <title>The genome of Artemisia annua provides insight into the evolution of Asteraceae family and artemisinin biosynthesis.</title>
        <authorList>
            <person name="Shen Q."/>
            <person name="Zhang L."/>
            <person name="Liao Z."/>
            <person name="Wang S."/>
            <person name="Yan T."/>
            <person name="Shi P."/>
            <person name="Liu M."/>
            <person name="Fu X."/>
            <person name="Pan Q."/>
            <person name="Wang Y."/>
            <person name="Lv Z."/>
            <person name="Lu X."/>
            <person name="Zhang F."/>
            <person name="Jiang W."/>
            <person name="Ma Y."/>
            <person name="Chen M."/>
            <person name="Hao X."/>
            <person name="Li L."/>
            <person name="Tang Y."/>
            <person name="Lv G."/>
            <person name="Zhou Y."/>
            <person name="Sun X."/>
            <person name="Brodelius P.E."/>
            <person name="Rose J.K.C."/>
            <person name="Tang K."/>
        </authorList>
    </citation>
    <scope>NUCLEOTIDE SEQUENCE [LARGE SCALE GENOMIC DNA]</scope>
    <source>
        <strain evidence="2">cv. Huhao1</strain>
        <tissue evidence="1">Leaf</tissue>
    </source>
</reference>
<evidence type="ECO:0000313" key="2">
    <source>
        <dbReference type="Proteomes" id="UP000245207"/>
    </source>
</evidence>
<keyword evidence="2" id="KW-1185">Reference proteome</keyword>
<comment type="caution">
    <text evidence="1">The sequence shown here is derived from an EMBL/GenBank/DDBJ whole genome shotgun (WGS) entry which is preliminary data.</text>
</comment>
<organism evidence="1 2">
    <name type="scientific">Artemisia annua</name>
    <name type="common">Sweet wormwood</name>
    <dbReference type="NCBI Taxonomy" id="35608"/>
    <lineage>
        <taxon>Eukaryota</taxon>
        <taxon>Viridiplantae</taxon>
        <taxon>Streptophyta</taxon>
        <taxon>Embryophyta</taxon>
        <taxon>Tracheophyta</taxon>
        <taxon>Spermatophyta</taxon>
        <taxon>Magnoliopsida</taxon>
        <taxon>eudicotyledons</taxon>
        <taxon>Gunneridae</taxon>
        <taxon>Pentapetalae</taxon>
        <taxon>asterids</taxon>
        <taxon>campanulids</taxon>
        <taxon>Asterales</taxon>
        <taxon>Asteraceae</taxon>
        <taxon>Asteroideae</taxon>
        <taxon>Anthemideae</taxon>
        <taxon>Artemisiinae</taxon>
        <taxon>Artemisia</taxon>
    </lineage>
</organism>
<gene>
    <name evidence="1" type="ORF">CTI12_AA489750</name>
</gene>
<protein>
    <submittedName>
        <fullName evidence="1">Uncharacterized protein</fullName>
    </submittedName>
</protein>
<accession>A0A2U1LHS6</accession>